<dbReference type="STRING" id="1798374.A2Z33_03810"/>
<feature type="transmembrane region" description="Helical" evidence="1">
    <location>
        <begin position="215"/>
        <end position="232"/>
    </location>
</feature>
<sequence>MMLMDETQAVLPPLERLIGFIEKNTAAFLIGTFFVGLIVRLVLLPNPGFEADVSFWKSWGLAQFDHGIVWSIKNTNNNYPTAFAYVLGMMTRVYSIFADPHNFYEYWNNANIIFLTISKLPAVLSDFAIFGIILWVGKSAQRKDSKSGFPPLPFGFYALIAAAYLLNPITIIDGAWWGQVDSVGVLVYLVALIVMLKRMPFLAGFIFMASMMTKLQNMIYGPVFFVLLWQLMGFRGLVRAVAGTITAFVGLNIEFFLAREMRLVFESLTVNYDYFPFMSLNAFNLWWIVAKAAGMKTLDKFSTVGIVNAKTVGLMLFSSGYLLAVLVMVKDTLVRMFKNNVKVSSLSDTRTHLYRFFTAIIIVAASFFLFQTESHDRYAFPLVLYIPLWISFFLYAATTSKERERILSTDLFTRSVLFYIVFSLIYFYNLHTALVFNYPLNGLPFLKDLISPPWTIGASYLQLALFAAFLYAAFRHLPKAILLIPVVFVAAMLAKPNFILLTKKPVLITELTPIISQQEYGKRQTNMSVNSFNGINAWNPLSVQYSFYKHGIGTHARSYHQFHVNGMFTKFTTDYGIDTEAGSKGTATFEIYGDDKALFISDPIGRYDYPRHVEVDITGVKFLGLVTNDAKDGINDDHTDWLNAKLWP</sequence>
<keyword evidence="1" id="KW-0812">Transmembrane</keyword>
<evidence type="ECO:0000313" key="4">
    <source>
        <dbReference type="Proteomes" id="UP000178448"/>
    </source>
</evidence>
<feature type="transmembrane region" description="Helical" evidence="1">
    <location>
        <begin position="353"/>
        <end position="372"/>
    </location>
</feature>
<feature type="transmembrane region" description="Helical" evidence="1">
    <location>
        <begin position="456"/>
        <end position="474"/>
    </location>
</feature>
<feature type="transmembrane region" description="Helical" evidence="1">
    <location>
        <begin position="26"/>
        <end position="43"/>
    </location>
</feature>
<feature type="transmembrane region" description="Helical" evidence="1">
    <location>
        <begin position="112"/>
        <end position="136"/>
    </location>
</feature>
<dbReference type="Gene3D" id="2.60.120.1060">
    <property type="entry name" value="NPCBM/NEW2 domain"/>
    <property type="match status" value="1"/>
</dbReference>
<gene>
    <name evidence="3" type="ORF">A2Z33_03810</name>
</gene>
<dbReference type="AlphaFoldDB" id="A0A1F5YVM3"/>
<dbReference type="InterPro" id="IPR038637">
    <property type="entry name" value="NPCBM_sf"/>
</dbReference>
<feature type="transmembrane region" description="Helical" evidence="1">
    <location>
        <begin position="309"/>
        <end position="329"/>
    </location>
</feature>
<evidence type="ECO:0000259" key="2">
    <source>
        <dbReference type="SMART" id="SM00776"/>
    </source>
</evidence>
<feature type="domain" description="Glycosyl hydrolase family 98 putative carbohydrate-binding module" evidence="2">
    <location>
        <begin position="502"/>
        <end position="648"/>
    </location>
</feature>
<feature type="transmembrane region" description="Helical" evidence="1">
    <location>
        <begin position="416"/>
        <end position="436"/>
    </location>
</feature>
<feature type="transmembrane region" description="Helical" evidence="1">
    <location>
        <begin position="186"/>
        <end position="208"/>
    </location>
</feature>
<evidence type="ECO:0000313" key="3">
    <source>
        <dbReference type="EMBL" id="OGG04248.1"/>
    </source>
</evidence>
<proteinExistence type="predicted"/>
<feature type="transmembrane region" description="Helical" evidence="1">
    <location>
        <begin position="238"/>
        <end position="258"/>
    </location>
</feature>
<name>A0A1F5YVM3_9BACT</name>
<dbReference type="InterPro" id="IPR008979">
    <property type="entry name" value="Galactose-bd-like_sf"/>
</dbReference>
<dbReference type="Proteomes" id="UP000178448">
    <property type="component" value="Unassembled WGS sequence"/>
</dbReference>
<dbReference type="EMBL" id="MFJD01000004">
    <property type="protein sequence ID" value="OGG04248.1"/>
    <property type="molecule type" value="Genomic_DNA"/>
</dbReference>
<dbReference type="SUPFAM" id="SSF49785">
    <property type="entry name" value="Galactose-binding domain-like"/>
    <property type="match status" value="1"/>
</dbReference>
<dbReference type="InterPro" id="IPR013222">
    <property type="entry name" value="Glyco_hyd_98_carb-bd"/>
</dbReference>
<dbReference type="SMART" id="SM00776">
    <property type="entry name" value="NPCBM"/>
    <property type="match status" value="1"/>
</dbReference>
<organism evidence="3 4">
    <name type="scientific">Candidatus Gottesmanbacteria bacterium RBG_16_52_11</name>
    <dbReference type="NCBI Taxonomy" id="1798374"/>
    <lineage>
        <taxon>Bacteria</taxon>
        <taxon>Candidatus Gottesmaniibacteriota</taxon>
    </lineage>
</organism>
<accession>A0A1F5YVM3</accession>
<evidence type="ECO:0000256" key="1">
    <source>
        <dbReference type="SAM" id="Phobius"/>
    </source>
</evidence>
<protein>
    <recommendedName>
        <fullName evidence="2">Glycosyl hydrolase family 98 putative carbohydrate-binding module domain-containing protein</fullName>
    </recommendedName>
</protein>
<feature type="transmembrane region" description="Helical" evidence="1">
    <location>
        <begin position="270"/>
        <end position="289"/>
    </location>
</feature>
<comment type="caution">
    <text evidence="3">The sequence shown here is derived from an EMBL/GenBank/DDBJ whole genome shotgun (WGS) entry which is preliminary data.</text>
</comment>
<keyword evidence="1" id="KW-1133">Transmembrane helix</keyword>
<feature type="transmembrane region" description="Helical" evidence="1">
    <location>
        <begin position="148"/>
        <end position="166"/>
    </location>
</feature>
<dbReference type="Pfam" id="PF08305">
    <property type="entry name" value="NPCBM"/>
    <property type="match status" value="1"/>
</dbReference>
<reference evidence="3 4" key="1">
    <citation type="journal article" date="2016" name="Nat. Commun.">
        <title>Thousands of microbial genomes shed light on interconnected biogeochemical processes in an aquifer system.</title>
        <authorList>
            <person name="Anantharaman K."/>
            <person name="Brown C.T."/>
            <person name="Hug L.A."/>
            <person name="Sharon I."/>
            <person name="Castelle C.J."/>
            <person name="Probst A.J."/>
            <person name="Thomas B.C."/>
            <person name="Singh A."/>
            <person name="Wilkins M.J."/>
            <person name="Karaoz U."/>
            <person name="Brodie E.L."/>
            <person name="Williams K.H."/>
            <person name="Hubbard S.S."/>
            <person name="Banfield J.F."/>
        </authorList>
    </citation>
    <scope>NUCLEOTIDE SEQUENCE [LARGE SCALE GENOMIC DNA]</scope>
</reference>
<feature type="transmembrane region" description="Helical" evidence="1">
    <location>
        <begin position="481"/>
        <end position="501"/>
    </location>
</feature>
<keyword evidence="1" id="KW-0472">Membrane</keyword>
<feature type="transmembrane region" description="Helical" evidence="1">
    <location>
        <begin position="378"/>
        <end position="396"/>
    </location>
</feature>